<dbReference type="FunFam" id="2.60.120.260:FF:000145">
    <property type="entry name" value="Nuclear receptor 2C2-associated protein"/>
    <property type="match status" value="1"/>
</dbReference>
<dbReference type="Proteomes" id="UP000593571">
    <property type="component" value="Unassembled WGS sequence"/>
</dbReference>
<gene>
    <name evidence="1" type="ORF">HJG63_014346</name>
</gene>
<dbReference type="EMBL" id="JACASE010000016">
    <property type="protein sequence ID" value="KAF6401909.1"/>
    <property type="molecule type" value="Genomic_DNA"/>
</dbReference>
<dbReference type="AlphaFoldDB" id="A0A7J8BTR5"/>
<accession>A0A7J8BTR5</accession>
<evidence type="ECO:0000313" key="2">
    <source>
        <dbReference type="Proteomes" id="UP000593571"/>
    </source>
</evidence>
<name>A0A7J8BTR5_ROUAE</name>
<reference evidence="1 2" key="1">
    <citation type="journal article" date="2020" name="Nature">
        <title>Six reference-quality genomes reveal evolution of bat adaptations.</title>
        <authorList>
            <person name="Jebb D."/>
            <person name="Huang Z."/>
            <person name="Pippel M."/>
            <person name="Hughes G.M."/>
            <person name="Lavrichenko K."/>
            <person name="Devanna P."/>
            <person name="Winkler S."/>
            <person name="Jermiin L.S."/>
            <person name="Skirmuntt E.C."/>
            <person name="Katzourakis A."/>
            <person name="Burkitt-Gray L."/>
            <person name="Ray D.A."/>
            <person name="Sullivan K.A.M."/>
            <person name="Roscito J.G."/>
            <person name="Kirilenko B.M."/>
            <person name="Davalos L.M."/>
            <person name="Corthals A.P."/>
            <person name="Power M.L."/>
            <person name="Jones G."/>
            <person name="Ransome R.D."/>
            <person name="Dechmann D.K.N."/>
            <person name="Locatelli A.G."/>
            <person name="Puechmaille S.J."/>
            <person name="Fedrigo O."/>
            <person name="Jarvis E.D."/>
            <person name="Hiller M."/>
            <person name="Vernes S.C."/>
            <person name="Myers E.W."/>
            <person name="Teeling E.C."/>
        </authorList>
    </citation>
    <scope>NUCLEOTIDE SEQUENCE [LARGE SCALE GENOMIC DNA]</scope>
    <source>
        <strain evidence="1">MRouAeg1</strain>
        <tissue evidence="1">Muscle</tissue>
    </source>
</reference>
<dbReference type="InterPro" id="IPR008979">
    <property type="entry name" value="Galactose-bd-like_sf"/>
</dbReference>
<evidence type="ECO:0000313" key="1">
    <source>
        <dbReference type="EMBL" id="KAF6401909.1"/>
    </source>
</evidence>
<dbReference type="SUPFAM" id="SSF49785">
    <property type="entry name" value="Galactose-binding domain-like"/>
    <property type="match status" value="1"/>
</dbReference>
<protein>
    <submittedName>
        <fullName evidence="1">Nuclear receptor 2C2 associated protein</fullName>
    </submittedName>
</protein>
<organism evidence="1 2">
    <name type="scientific">Rousettus aegyptiacus</name>
    <name type="common">Egyptian fruit bat</name>
    <name type="synonym">Pteropus aegyptiacus</name>
    <dbReference type="NCBI Taxonomy" id="9407"/>
    <lineage>
        <taxon>Eukaryota</taxon>
        <taxon>Metazoa</taxon>
        <taxon>Chordata</taxon>
        <taxon>Craniata</taxon>
        <taxon>Vertebrata</taxon>
        <taxon>Euteleostomi</taxon>
        <taxon>Mammalia</taxon>
        <taxon>Eutheria</taxon>
        <taxon>Laurasiatheria</taxon>
        <taxon>Chiroptera</taxon>
        <taxon>Yinpterochiroptera</taxon>
        <taxon>Pteropodoidea</taxon>
        <taxon>Pteropodidae</taxon>
        <taxon>Rousettinae</taxon>
        <taxon>Rousettus</taxon>
    </lineage>
</organism>
<keyword evidence="1" id="KW-0675">Receptor</keyword>
<comment type="caution">
    <text evidence="1">The sequence shown here is derived from an EMBL/GenBank/DDBJ whole genome shotgun (WGS) entry which is preliminary data.</text>
</comment>
<sequence length="137" mass="15849">MTHSLVCAETVSRVSSVLNRNTRQFGKKHLFDQDEETCWNSDQGPSQWVILEFPQRIRVSQLQIQFQGGFSSRWGRLEGTGRPWKGGLEEAPQPHSWPLSLLQVLKGVRLSTRLWISTLRITTLFRPFQCQVPRWTG</sequence>
<dbReference type="Gene3D" id="2.60.120.260">
    <property type="entry name" value="Galactose-binding domain-like"/>
    <property type="match status" value="1"/>
</dbReference>
<keyword evidence="2" id="KW-1185">Reference proteome</keyword>
<proteinExistence type="predicted"/>